<dbReference type="GO" id="GO:0004553">
    <property type="term" value="F:hydrolase activity, hydrolyzing O-glycosyl compounds"/>
    <property type="evidence" value="ECO:0007669"/>
    <property type="project" value="InterPro"/>
</dbReference>
<feature type="domain" description="Glycoside hydrolase family 2 catalytic" evidence="6">
    <location>
        <begin position="457"/>
        <end position="592"/>
    </location>
</feature>
<organism evidence="9 10">
    <name type="scientific">Flammeovirga agarivorans</name>
    <dbReference type="NCBI Taxonomy" id="2726742"/>
    <lineage>
        <taxon>Bacteria</taxon>
        <taxon>Pseudomonadati</taxon>
        <taxon>Bacteroidota</taxon>
        <taxon>Cytophagia</taxon>
        <taxon>Cytophagales</taxon>
        <taxon>Flammeovirgaceae</taxon>
        <taxon>Flammeovirga</taxon>
    </lineage>
</organism>
<feature type="domain" description="Exo-beta-D-glucosaminidase Ig-fold" evidence="7">
    <location>
        <begin position="839"/>
        <end position="939"/>
    </location>
</feature>
<dbReference type="Pfam" id="PF00703">
    <property type="entry name" value="Glyco_hydro_2"/>
    <property type="match status" value="1"/>
</dbReference>
<comment type="caution">
    <text evidence="9">The sequence shown here is derived from an EMBL/GenBank/DDBJ whole genome shotgun (WGS) entry which is preliminary data.</text>
</comment>
<dbReference type="Gene3D" id="2.60.40.10">
    <property type="entry name" value="Immunoglobulins"/>
    <property type="match status" value="2"/>
</dbReference>
<keyword evidence="4" id="KW-0732">Signal</keyword>
<dbReference type="AlphaFoldDB" id="A0A7X8SKC4"/>
<dbReference type="Proteomes" id="UP000585050">
    <property type="component" value="Unassembled WGS sequence"/>
</dbReference>
<dbReference type="InterPro" id="IPR006103">
    <property type="entry name" value="Glyco_hydro_2_cat"/>
</dbReference>
<accession>A0A7X8SKC4</accession>
<dbReference type="InterPro" id="IPR017853">
    <property type="entry name" value="GH"/>
</dbReference>
<dbReference type="Gene3D" id="3.20.20.80">
    <property type="entry name" value="Glycosidases"/>
    <property type="match status" value="1"/>
</dbReference>
<dbReference type="InterPro" id="IPR041351">
    <property type="entry name" value="Ig_GlcNase"/>
</dbReference>
<dbReference type="Pfam" id="PF22666">
    <property type="entry name" value="Glyco_hydro_2_N2"/>
    <property type="match status" value="1"/>
</dbReference>
<keyword evidence="2 9" id="KW-0378">Hydrolase</keyword>
<dbReference type="PANTHER" id="PTHR43536">
    <property type="entry name" value="MANNOSYLGLYCOPROTEIN ENDO-BETA-MANNOSIDASE"/>
    <property type="match status" value="1"/>
</dbReference>
<evidence type="ECO:0000256" key="2">
    <source>
        <dbReference type="ARBA" id="ARBA00022801"/>
    </source>
</evidence>
<dbReference type="InterPro" id="IPR013783">
    <property type="entry name" value="Ig-like_fold"/>
</dbReference>
<dbReference type="InterPro" id="IPR008979">
    <property type="entry name" value="Galactose-bd-like_sf"/>
</dbReference>
<dbReference type="SUPFAM" id="SSF49303">
    <property type="entry name" value="beta-Galactosidase/glucuronidase domain"/>
    <property type="match status" value="3"/>
</dbReference>
<keyword evidence="10" id="KW-1185">Reference proteome</keyword>
<dbReference type="SUPFAM" id="SSF51445">
    <property type="entry name" value="(Trans)glycosidases"/>
    <property type="match status" value="1"/>
</dbReference>
<protein>
    <submittedName>
        <fullName evidence="9">Glycoside hydrolase family 2</fullName>
    </submittedName>
</protein>
<feature type="signal peptide" evidence="4">
    <location>
        <begin position="1"/>
        <end position="19"/>
    </location>
</feature>
<reference evidence="9 10" key="1">
    <citation type="submission" date="2020-04" db="EMBL/GenBank/DDBJ databases">
        <title>Flammeovirga sp. SR4, a novel species isolated from seawater.</title>
        <authorList>
            <person name="Wang X."/>
        </authorList>
    </citation>
    <scope>NUCLEOTIDE SEQUENCE [LARGE SCALE GENOMIC DNA]</scope>
    <source>
        <strain evidence="9 10">SR4</strain>
    </source>
</reference>
<proteinExistence type="inferred from homology"/>
<dbReference type="RefSeq" id="WP_168882433.1">
    <property type="nucleotide sequence ID" value="NZ_JABAIL010000003.1"/>
</dbReference>
<dbReference type="Gene3D" id="2.60.120.260">
    <property type="entry name" value="Galactose-binding domain-like"/>
    <property type="match status" value="1"/>
</dbReference>
<dbReference type="GO" id="GO:0005975">
    <property type="term" value="P:carbohydrate metabolic process"/>
    <property type="evidence" value="ECO:0007669"/>
    <property type="project" value="InterPro"/>
</dbReference>
<dbReference type="PANTHER" id="PTHR43536:SF1">
    <property type="entry name" value="MANNOSYLGLYCOPROTEIN ENDO-BETA-MANNOSIDASE"/>
    <property type="match status" value="1"/>
</dbReference>
<keyword evidence="3" id="KW-0326">Glycosidase</keyword>
<evidence type="ECO:0000313" key="9">
    <source>
        <dbReference type="EMBL" id="NLR91718.1"/>
    </source>
</evidence>
<evidence type="ECO:0000256" key="4">
    <source>
        <dbReference type="SAM" id="SignalP"/>
    </source>
</evidence>
<dbReference type="InterPro" id="IPR036156">
    <property type="entry name" value="Beta-gal/glucu_dom_sf"/>
</dbReference>
<evidence type="ECO:0000256" key="1">
    <source>
        <dbReference type="ARBA" id="ARBA00007401"/>
    </source>
</evidence>
<feature type="chain" id="PRO_5031202417" evidence="4">
    <location>
        <begin position="20"/>
        <end position="948"/>
    </location>
</feature>
<dbReference type="SUPFAM" id="SSF49785">
    <property type="entry name" value="Galactose-binding domain-like"/>
    <property type="match status" value="1"/>
</dbReference>
<dbReference type="Pfam" id="PF18368">
    <property type="entry name" value="Ig_GlcNase"/>
    <property type="match status" value="1"/>
</dbReference>
<sequence length="948" mass="108299">MKKNFLLGLFMIMASVSFAQKPKKLTTGQFGERKPQDVSTIPVTKAKSIDKDYRVGPFIKTQPLTTDENEIILQEGWKLQAEEELKYTGFQISETSYEDNSWYNATVPGTVLTTLVNEKVYPDPYFGVNNTLIPDDLSRKNWWYRTEFKVPADKTEDKTYIVLNGINYSANVWLNGHKIGQLKGAFVRGKFEVSDFIKKGDNNALAIQILPPPNPGIPQEAHLEDRGRNGGQLCLDGPTFISSEGWDWIPGIRDRNIGVWQDVRVRFENGLNIANPFVVTDLDLPDLTKAHINISTTVNNTTSKVISAEVEAKIEKVIVKKTVRVAPNSSTEVTFDPSEYKKLNFKNPRLWWPNGYGAQELYTLELSVSKDGKVSDKKNVRFGIRELSFGLTVDTKDQQNVRIDYNPIADKSETHFLDNREPRKELQGVFVPKLAEGFDIKDFDQGEDTHLNPYLVIKVNGTPIFIKGGNWGMDDGMKRAERERLEPYLQLHKDANFNLIRNWTGESTEEIFYELCDEYGMLVWNDFWLSTQNYNLVPNDYNLFMDNAKDVVLRYRNHPSIVIWCPRNEGYAPDYLDTELSTLVTKYDGTRFYQGNSRNLNLRNSGPWHYAPDQTFYTAKSAYGFSTELGTTSVPTAETMRKMMAEEDLWPINDVWAYHDFHWGQEKYVAHIDELYGEATGIDDFCRKAQFVNYNSHRAMFESWNSKLWNNTTGLLLWMTHPAWPSTVWQVYSYDYETFGSYFASKVACEPLHIQKNIESGYIEVINASSNDLEKATASVEVFDLEGKQVSTVSKEVSLASNSMQTLIEKNFSKDIKGVHMVRLSLKDKKGKMISVNEYWETEEGGNFQKINDLEKISVAVAEVSEDADYKYFEISNTSSTPALNVKLNALSASTDKVILPAYFSEGYFTLMPNEKRVVKLNKANISETIKVRVTGYNIKKNNVSPVF</sequence>
<comment type="similarity">
    <text evidence="1">Belongs to the glycosyl hydrolase 2 family.</text>
</comment>
<evidence type="ECO:0000259" key="8">
    <source>
        <dbReference type="Pfam" id="PF22666"/>
    </source>
</evidence>
<feature type="domain" description="Glycoside hydrolase family 2 immunoglobulin-like beta-sandwich" evidence="5">
    <location>
        <begin position="273"/>
        <end position="385"/>
    </location>
</feature>
<dbReference type="InterPro" id="IPR043534">
    <property type="entry name" value="EBDG/EBM"/>
</dbReference>
<evidence type="ECO:0000259" key="6">
    <source>
        <dbReference type="Pfam" id="PF02836"/>
    </source>
</evidence>
<evidence type="ECO:0000259" key="5">
    <source>
        <dbReference type="Pfam" id="PF00703"/>
    </source>
</evidence>
<dbReference type="InterPro" id="IPR054593">
    <property type="entry name" value="Beta-mannosidase-like_N2"/>
</dbReference>
<evidence type="ECO:0000313" key="10">
    <source>
        <dbReference type="Proteomes" id="UP000585050"/>
    </source>
</evidence>
<gene>
    <name evidence="9" type="ORF">HGP29_10900</name>
</gene>
<name>A0A7X8SKC4_9BACT</name>
<dbReference type="Pfam" id="PF02836">
    <property type="entry name" value="Glyco_hydro_2_C"/>
    <property type="match status" value="1"/>
</dbReference>
<dbReference type="EMBL" id="JABAIL010000003">
    <property type="protein sequence ID" value="NLR91718.1"/>
    <property type="molecule type" value="Genomic_DNA"/>
</dbReference>
<evidence type="ECO:0000256" key="3">
    <source>
        <dbReference type="ARBA" id="ARBA00023295"/>
    </source>
</evidence>
<dbReference type="InterPro" id="IPR006102">
    <property type="entry name" value="Ig-like_GH2"/>
</dbReference>
<feature type="domain" description="Beta-mannosidase-like galactose-binding" evidence="8">
    <location>
        <begin position="98"/>
        <end position="261"/>
    </location>
</feature>
<evidence type="ECO:0000259" key="7">
    <source>
        <dbReference type="Pfam" id="PF18368"/>
    </source>
</evidence>